<evidence type="ECO:0000313" key="1">
    <source>
        <dbReference type="EMBL" id="OCQ54230.1"/>
    </source>
</evidence>
<reference evidence="1 2" key="1">
    <citation type="submission" date="2015-12" db="EMBL/GenBank/DDBJ databases">
        <title>Genome comparisons provide insights into the role of secondary metabolites in the pathogenic phase of the Photorhabdus life cycle.</title>
        <authorList>
            <person name="Tobias N.J."/>
            <person name="Mishra B."/>
            <person name="Gupta D.K."/>
            <person name="Thines M."/>
            <person name="Stinear T.P."/>
            <person name="Bode H.B."/>
        </authorList>
    </citation>
    <scope>NUCLEOTIDE SEQUENCE [LARGE SCALE GENOMIC DNA]</scope>
    <source>
        <strain evidence="1 2">PB68.1</strain>
    </source>
</reference>
<dbReference type="PATRIC" id="fig|286156.4.peg.627"/>
<organism evidence="1 2">
    <name type="scientific">Photorhabdus australis subsp. thailandensis</name>
    <dbReference type="NCBI Taxonomy" id="2805096"/>
    <lineage>
        <taxon>Bacteria</taxon>
        <taxon>Pseudomonadati</taxon>
        <taxon>Pseudomonadota</taxon>
        <taxon>Gammaproteobacteria</taxon>
        <taxon>Enterobacterales</taxon>
        <taxon>Morganellaceae</taxon>
        <taxon>Photorhabdus</taxon>
    </lineage>
</organism>
<dbReference type="EMBL" id="LOMY01000018">
    <property type="protein sequence ID" value="OCQ54230.1"/>
    <property type="molecule type" value="Genomic_DNA"/>
</dbReference>
<name>A0A1C0U8G7_9GAMM</name>
<keyword evidence="2" id="KW-1185">Reference proteome</keyword>
<dbReference type="STRING" id="286156.Ppb6_00541"/>
<evidence type="ECO:0000313" key="2">
    <source>
        <dbReference type="Proteomes" id="UP000093476"/>
    </source>
</evidence>
<dbReference type="AlphaFoldDB" id="A0A1C0U8G7"/>
<accession>A0A1C0U8G7</accession>
<proteinExistence type="predicted"/>
<protein>
    <submittedName>
        <fullName evidence="1">Uncharacterized protein</fullName>
    </submittedName>
</protein>
<comment type="caution">
    <text evidence="1">The sequence shown here is derived from an EMBL/GenBank/DDBJ whole genome shotgun (WGS) entry which is preliminary data.</text>
</comment>
<dbReference type="Proteomes" id="UP000093476">
    <property type="component" value="Unassembled WGS sequence"/>
</dbReference>
<sequence>MTLVLPLYHINSVINSFTYNELDIEISGTGLSDTQKSLISRYKTIQWLQQLR</sequence>
<gene>
    <name evidence="1" type="ORF">Ppb6_00541</name>
</gene>